<keyword evidence="5" id="KW-1185">Reference proteome</keyword>
<evidence type="ECO:0000313" key="4">
    <source>
        <dbReference type="EMBL" id="KYP73749.1"/>
    </source>
</evidence>
<dbReference type="GO" id="GO:0016746">
    <property type="term" value="F:acyltransferase activity"/>
    <property type="evidence" value="ECO:0007669"/>
    <property type="project" value="UniProtKB-KW"/>
</dbReference>
<accession>A0A151U345</accession>
<dbReference type="Gramene" id="C.cajan_06228.t">
    <property type="protein sequence ID" value="C.cajan_06228.t.cds1"/>
    <property type="gene ID" value="C.cajan_06228"/>
</dbReference>
<name>A0A151U345_CAJCA</name>
<dbReference type="OMA" id="WVTCTAS"/>
<dbReference type="AlphaFoldDB" id="A0A151U345"/>
<proteinExistence type="inferred from homology"/>
<keyword evidence="3" id="KW-0012">Acyltransferase</keyword>
<protein>
    <submittedName>
        <fullName evidence="4">Vinorine synthase</fullName>
    </submittedName>
</protein>
<dbReference type="EMBL" id="CM003604">
    <property type="protein sequence ID" value="KYP73749.1"/>
    <property type="molecule type" value="Genomic_DNA"/>
</dbReference>
<evidence type="ECO:0000256" key="2">
    <source>
        <dbReference type="ARBA" id="ARBA00022679"/>
    </source>
</evidence>
<dbReference type="PANTHER" id="PTHR31623:SF33">
    <property type="entry name" value="STEMMADENINE O-ACETYLTRANSFERASE-LIKE"/>
    <property type="match status" value="1"/>
</dbReference>
<comment type="similarity">
    <text evidence="1">Belongs to the plant acyltransferase family.</text>
</comment>
<sequence>MEVEIISSQFIKPSFPTTHPKSHKLSILDQYMPPAYIPMLLFYSIDQNTQAIVDIITQKRMKQLKESLSQTLNLFYPFAGRIKDKVTIDCNDEGVHFTEAKVSCSLVEFFNQPNLSSLIYKLLPKQAVIGVSAEGYITMAQVTCFACGGIVIGTLISHMVADGAGASFFLNSWGSNSHINEFQHAFEFPNFDTPFPRNNACPQDKNAMHLCCQTLKEGRLTTRRFLFDEEAISRLRGQGSSSTVQNPTRVEVVASLLCKCAAKASKAKSGLERPTLVIHSINMRRRASPNFPNSCMGNFVWLAMALMSANDELPELVTKLRETVTSIDHDFVKRFQDEGGFVNFCESLKQVMETTSRVAMGTGVNYLRFTSWCNFGLYDVDFGWGKPIWVSCFADSVDDLVILMDTPSRKGIEAWIYLNEDKMALLQQDNELLMFATMDPNPLRLKDYVSHA</sequence>
<dbReference type="STRING" id="3821.A0A151U345"/>
<evidence type="ECO:0000313" key="5">
    <source>
        <dbReference type="Proteomes" id="UP000075243"/>
    </source>
</evidence>
<dbReference type="Gene3D" id="3.30.559.10">
    <property type="entry name" value="Chloramphenicol acetyltransferase-like domain"/>
    <property type="match status" value="2"/>
</dbReference>
<dbReference type="PANTHER" id="PTHR31623">
    <property type="entry name" value="F21J9.9"/>
    <property type="match status" value="1"/>
</dbReference>
<keyword evidence="2" id="KW-0808">Transferase</keyword>
<gene>
    <name evidence="4" type="ORF">KK1_006399</name>
</gene>
<reference evidence="4 5" key="1">
    <citation type="journal article" date="2012" name="Nat. Biotechnol.">
        <title>Draft genome sequence of pigeonpea (Cajanus cajan), an orphan legume crop of resource-poor farmers.</title>
        <authorList>
            <person name="Varshney R.K."/>
            <person name="Chen W."/>
            <person name="Li Y."/>
            <person name="Bharti A.K."/>
            <person name="Saxena R.K."/>
            <person name="Schlueter J.A."/>
            <person name="Donoghue M.T."/>
            <person name="Azam S."/>
            <person name="Fan G."/>
            <person name="Whaley A.M."/>
            <person name="Farmer A.D."/>
            <person name="Sheridan J."/>
            <person name="Iwata A."/>
            <person name="Tuteja R."/>
            <person name="Penmetsa R.V."/>
            <person name="Wu W."/>
            <person name="Upadhyaya H.D."/>
            <person name="Yang S.P."/>
            <person name="Shah T."/>
            <person name="Saxena K.B."/>
            <person name="Michael T."/>
            <person name="McCombie W.R."/>
            <person name="Yang B."/>
            <person name="Zhang G."/>
            <person name="Yang H."/>
            <person name="Wang J."/>
            <person name="Spillane C."/>
            <person name="Cook D.R."/>
            <person name="May G.D."/>
            <person name="Xu X."/>
            <person name="Jackson S.A."/>
        </authorList>
    </citation>
    <scope>NUCLEOTIDE SEQUENCE [LARGE SCALE GENOMIC DNA]</scope>
    <source>
        <strain evidence="5">cv. Asha</strain>
    </source>
</reference>
<dbReference type="Pfam" id="PF02458">
    <property type="entry name" value="Transferase"/>
    <property type="match status" value="1"/>
</dbReference>
<organism evidence="4 5">
    <name type="scientific">Cajanus cajan</name>
    <name type="common">Pigeon pea</name>
    <name type="synonym">Cajanus indicus</name>
    <dbReference type="NCBI Taxonomy" id="3821"/>
    <lineage>
        <taxon>Eukaryota</taxon>
        <taxon>Viridiplantae</taxon>
        <taxon>Streptophyta</taxon>
        <taxon>Embryophyta</taxon>
        <taxon>Tracheophyta</taxon>
        <taxon>Spermatophyta</taxon>
        <taxon>Magnoliopsida</taxon>
        <taxon>eudicotyledons</taxon>
        <taxon>Gunneridae</taxon>
        <taxon>Pentapetalae</taxon>
        <taxon>rosids</taxon>
        <taxon>fabids</taxon>
        <taxon>Fabales</taxon>
        <taxon>Fabaceae</taxon>
        <taxon>Papilionoideae</taxon>
        <taxon>50 kb inversion clade</taxon>
        <taxon>NPAAA clade</taxon>
        <taxon>indigoferoid/millettioid clade</taxon>
        <taxon>Phaseoleae</taxon>
        <taxon>Cajanus</taxon>
    </lineage>
</organism>
<dbReference type="Proteomes" id="UP000075243">
    <property type="component" value="Chromosome 2"/>
</dbReference>
<evidence type="ECO:0000256" key="3">
    <source>
        <dbReference type="ARBA" id="ARBA00023315"/>
    </source>
</evidence>
<evidence type="ECO:0000256" key="1">
    <source>
        <dbReference type="ARBA" id="ARBA00009861"/>
    </source>
</evidence>
<dbReference type="OrthoDB" id="1406626at2759"/>
<dbReference type="InterPro" id="IPR023213">
    <property type="entry name" value="CAT-like_dom_sf"/>
</dbReference>